<keyword evidence="2" id="KW-1185">Reference proteome</keyword>
<accession>A0A3A3FM86</accession>
<evidence type="ECO:0000313" key="2">
    <source>
        <dbReference type="Proteomes" id="UP000265955"/>
    </source>
</evidence>
<dbReference type="EMBL" id="QYUO01000003">
    <property type="protein sequence ID" value="RJF92455.1"/>
    <property type="molecule type" value="Genomic_DNA"/>
</dbReference>
<proteinExistence type="predicted"/>
<protein>
    <submittedName>
        <fullName evidence="1">Uncharacterized protein</fullName>
    </submittedName>
</protein>
<name>A0A3A3FM86_9BURK</name>
<dbReference type="Proteomes" id="UP000265955">
    <property type="component" value="Unassembled WGS sequence"/>
</dbReference>
<dbReference type="AlphaFoldDB" id="A0A3A3FM86"/>
<sequence length="154" mass="17118">MSLLALRCVQGDKLNQDRRKTILAAVRPLGVERLTNVLSPEFRLVFCHSLAAVQDQIRSDIDAIVCGTNFDESRMFELLQTLKSDIRYSAIPFVCVRVLDGVLHEATYASVRKACILMGASAFYDLAQARADMGKAEAAKAFRSMLHQLMNAHS</sequence>
<comment type="caution">
    <text evidence="1">The sequence shown here is derived from an EMBL/GenBank/DDBJ whole genome shotgun (WGS) entry which is preliminary data.</text>
</comment>
<reference evidence="2" key="1">
    <citation type="submission" date="2018-09" db="EMBL/GenBank/DDBJ databases">
        <authorList>
            <person name="Zhu H."/>
        </authorList>
    </citation>
    <scope>NUCLEOTIDE SEQUENCE [LARGE SCALE GENOMIC DNA]</scope>
    <source>
        <strain evidence="2">K1R23-30</strain>
    </source>
</reference>
<evidence type="ECO:0000313" key="1">
    <source>
        <dbReference type="EMBL" id="RJF92455.1"/>
    </source>
</evidence>
<gene>
    <name evidence="1" type="ORF">D3871_27980</name>
</gene>
<organism evidence="1 2">
    <name type="scientific">Noviherbaspirillum saxi</name>
    <dbReference type="NCBI Taxonomy" id="2320863"/>
    <lineage>
        <taxon>Bacteria</taxon>
        <taxon>Pseudomonadati</taxon>
        <taxon>Pseudomonadota</taxon>
        <taxon>Betaproteobacteria</taxon>
        <taxon>Burkholderiales</taxon>
        <taxon>Oxalobacteraceae</taxon>
        <taxon>Noviherbaspirillum</taxon>
    </lineage>
</organism>